<evidence type="ECO:0000313" key="3">
    <source>
        <dbReference type="Proteomes" id="UP000249417"/>
    </source>
</evidence>
<name>A0A2W5MZL9_9BACT</name>
<dbReference type="GO" id="GO:0016491">
    <property type="term" value="F:oxidoreductase activity"/>
    <property type="evidence" value="ECO:0007669"/>
    <property type="project" value="InterPro"/>
</dbReference>
<reference evidence="2 3" key="1">
    <citation type="submission" date="2017-08" db="EMBL/GenBank/DDBJ databases">
        <title>Infants hospitalized years apart are colonized by the same room-sourced microbial strains.</title>
        <authorList>
            <person name="Brooks B."/>
            <person name="Olm M.R."/>
            <person name="Firek B.A."/>
            <person name="Baker R."/>
            <person name="Thomas B.C."/>
            <person name="Morowitz M.J."/>
            <person name="Banfield J.F."/>
        </authorList>
    </citation>
    <scope>NUCLEOTIDE SEQUENCE [LARGE SCALE GENOMIC DNA]</scope>
    <source>
        <strain evidence="2">S2_005_002_R2_29</strain>
    </source>
</reference>
<comment type="caution">
    <text evidence="2">The sequence shown here is derived from an EMBL/GenBank/DDBJ whole genome shotgun (WGS) entry which is preliminary data.</text>
</comment>
<dbReference type="InterPro" id="IPR000415">
    <property type="entry name" value="Nitroreductase-like"/>
</dbReference>
<dbReference type="Pfam" id="PF00881">
    <property type="entry name" value="Nitroreductase"/>
    <property type="match status" value="1"/>
</dbReference>
<dbReference type="PANTHER" id="PTHR43745:SF2">
    <property type="entry name" value="NITROREDUCTASE MJ1384-RELATED"/>
    <property type="match status" value="1"/>
</dbReference>
<dbReference type="InterPro" id="IPR029479">
    <property type="entry name" value="Nitroreductase"/>
</dbReference>
<dbReference type="Gene3D" id="3.40.109.10">
    <property type="entry name" value="NADH Oxidase"/>
    <property type="match status" value="1"/>
</dbReference>
<dbReference type="InterPro" id="IPR052544">
    <property type="entry name" value="Bacteriocin_Proc_Enz"/>
</dbReference>
<dbReference type="CDD" id="cd02142">
    <property type="entry name" value="McbC_SagB-like_oxidoreductase"/>
    <property type="match status" value="1"/>
</dbReference>
<protein>
    <recommendedName>
        <fullName evidence="1">Nitroreductase domain-containing protein</fullName>
    </recommendedName>
</protein>
<dbReference type="Proteomes" id="UP000249417">
    <property type="component" value="Unassembled WGS sequence"/>
</dbReference>
<dbReference type="EMBL" id="QFQB01000044">
    <property type="protein sequence ID" value="PZQ45589.1"/>
    <property type="molecule type" value="Genomic_DNA"/>
</dbReference>
<gene>
    <name evidence="2" type="ORF">DI551_06920</name>
</gene>
<accession>A0A2W5MZL9</accession>
<proteinExistence type="predicted"/>
<evidence type="ECO:0000313" key="2">
    <source>
        <dbReference type="EMBL" id="PZQ45589.1"/>
    </source>
</evidence>
<dbReference type="PANTHER" id="PTHR43745">
    <property type="entry name" value="NITROREDUCTASE MJ1384-RELATED"/>
    <property type="match status" value="1"/>
</dbReference>
<sequence length="355" mass="40775">MSAKFKVNPLAKISLFPEMKCELLLEGLSYKLPHTGYISFLSKLKGASGKDDIIHMIEESINKDAANDIFEDMCSSMILVDEDYEHADMDGARHWIKRGWLEGLFLHLKTRNISFSDTSGDTGFSAKESLAKLIETEGLPEIWKSYDDCRKFPLPKPQAIPEKSLEEVLLKRRSNRPWRNSSMSMEHFSSILHYANVETRRIRMNLEQNVKSDPELLLNSSFTALETYCLVMSVQDLTPGLYHYDPKSHQLSLIREGLFREEITKCCIGQSRPHDASCVFMISAVWERFMFRYRHARAYRTLLTNVSELGHKYLLLGTSLRLSTFMTPAFNDKYVDNFMGFNGYDEAVLYAIGLG</sequence>
<organism evidence="2 3">
    <name type="scientific">Micavibrio aeruginosavorus</name>
    <dbReference type="NCBI Taxonomy" id="349221"/>
    <lineage>
        <taxon>Bacteria</taxon>
        <taxon>Pseudomonadati</taxon>
        <taxon>Bdellovibrionota</taxon>
        <taxon>Bdellovibrionia</taxon>
        <taxon>Bdellovibrionales</taxon>
        <taxon>Pseudobdellovibrionaceae</taxon>
        <taxon>Micavibrio</taxon>
    </lineage>
</organism>
<evidence type="ECO:0000259" key="1">
    <source>
        <dbReference type="Pfam" id="PF00881"/>
    </source>
</evidence>
<dbReference type="SUPFAM" id="SSF55469">
    <property type="entry name" value="FMN-dependent nitroreductase-like"/>
    <property type="match status" value="1"/>
</dbReference>
<dbReference type="AlphaFoldDB" id="A0A2W5MZL9"/>
<feature type="domain" description="Nitroreductase" evidence="1">
    <location>
        <begin position="170"/>
        <end position="355"/>
    </location>
</feature>